<name>F5R9K0_METUF</name>
<dbReference type="CDD" id="cd10035">
    <property type="entry name" value="UDG_like"/>
    <property type="match status" value="1"/>
</dbReference>
<protein>
    <recommendedName>
        <fullName evidence="1">Uracil-DNA glycosylase-like domain-containing protein</fullName>
    </recommendedName>
</protein>
<dbReference type="InterPro" id="IPR036895">
    <property type="entry name" value="Uracil-DNA_glycosylase-like_sf"/>
</dbReference>
<evidence type="ECO:0000259" key="1">
    <source>
        <dbReference type="Pfam" id="PF03167"/>
    </source>
</evidence>
<feature type="domain" description="Uracil-DNA glycosylase-like" evidence="1">
    <location>
        <begin position="60"/>
        <end position="215"/>
    </location>
</feature>
<sequence>MSANDLDRFVSAISAGDRIPDPAIMFNPWGDHDPVHDLVPDAPRIRADHLHRYLAARLGRARVLLIAEAPSYSGAKFSGMAMTSERDVLAAHAAGRGADYFEGAFVRTSRPLPQLKNTEGMLERTASIVWSAMDGNGWAPHEFVLWNAVAYHPHEAGNPLSNRAPNTAERRALRPLLEQFLALFPGVPRLAIGRVCQQSLADMGIDALPARHPSYGGAPEFRAAVADLRARL</sequence>
<dbReference type="OrthoDB" id="4977218at2"/>
<evidence type="ECO:0000313" key="2">
    <source>
        <dbReference type="EMBL" id="EGK73070.1"/>
    </source>
</evidence>
<proteinExistence type="predicted"/>
<organism evidence="2 3">
    <name type="scientific">Methyloversatilis universalis (strain ATCC BAA-1314 / DSM 25237 / JCM 13912 / CCUG 52030 / FAM5)</name>
    <dbReference type="NCBI Taxonomy" id="1000565"/>
    <lineage>
        <taxon>Bacteria</taxon>
        <taxon>Pseudomonadati</taxon>
        <taxon>Pseudomonadota</taxon>
        <taxon>Betaproteobacteria</taxon>
        <taxon>Nitrosomonadales</taxon>
        <taxon>Sterolibacteriaceae</taxon>
        <taxon>Methyloversatilis</taxon>
    </lineage>
</organism>
<dbReference type="Proteomes" id="UP000005019">
    <property type="component" value="Unassembled WGS sequence"/>
</dbReference>
<dbReference type="SUPFAM" id="SSF52141">
    <property type="entry name" value="Uracil-DNA glycosylase-like"/>
    <property type="match status" value="1"/>
</dbReference>
<dbReference type="Pfam" id="PF03167">
    <property type="entry name" value="UDG"/>
    <property type="match status" value="1"/>
</dbReference>
<comment type="caution">
    <text evidence="2">The sequence shown here is derived from an EMBL/GenBank/DDBJ whole genome shotgun (WGS) entry which is preliminary data.</text>
</comment>
<gene>
    <name evidence="2" type="ORF">METUNv1_00909</name>
</gene>
<accession>F5R9K0</accession>
<dbReference type="Gene3D" id="3.40.470.10">
    <property type="entry name" value="Uracil-DNA glycosylase-like domain"/>
    <property type="match status" value="1"/>
</dbReference>
<dbReference type="RefSeq" id="WP_008059258.1">
    <property type="nucleotide sequence ID" value="NZ_AFHG01000030.1"/>
</dbReference>
<evidence type="ECO:0000313" key="3">
    <source>
        <dbReference type="Proteomes" id="UP000005019"/>
    </source>
</evidence>
<dbReference type="eggNOG" id="COG1573">
    <property type="taxonomic scope" value="Bacteria"/>
</dbReference>
<dbReference type="STRING" id="1000565.METUNv1_00909"/>
<reference evidence="2 3" key="1">
    <citation type="journal article" date="2011" name="J. Bacteriol.">
        <title>Genome sequence of Methyloversatilis universalis FAM5T, a methylotrophic representative of the order Rhodocyclales.</title>
        <authorList>
            <person name="Kittichotirat W."/>
            <person name="Good N.M."/>
            <person name="Hall R."/>
            <person name="Bringel F."/>
            <person name="Lajus A."/>
            <person name="Medigue C."/>
            <person name="Smalley N.E."/>
            <person name="Beck D."/>
            <person name="Bumgarner R."/>
            <person name="Vuilleumier S."/>
            <person name="Kalyuzhnaya M.G."/>
        </authorList>
    </citation>
    <scope>NUCLEOTIDE SEQUENCE [LARGE SCALE GENOMIC DNA]</scope>
    <source>
        <strain evidence="3">ATCC BAA-1314 / JCM 13912 / FAM5</strain>
    </source>
</reference>
<keyword evidence="3" id="KW-1185">Reference proteome</keyword>
<dbReference type="InterPro" id="IPR005122">
    <property type="entry name" value="Uracil-DNA_glycosylase-like"/>
</dbReference>
<dbReference type="AlphaFoldDB" id="F5R9K0"/>
<dbReference type="EMBL" id="AFHG01000030">
    <property type="protein sequence ID" value="EGK73070.1"/>
    <property type="molecule type" value="Genomic_DNA"/>
</dbReference>